<dbReference type="Gene3D" id="1.25.10.10">
    <property type="entry name" value="Leucine-rich Repeat Variant"/>
    <property type="match status" value="4"/>
</dbReference>
<organism evidence="1 2">
    <name type="scientific">Haloarcula taiwanensis</name>
    <dbReference type="NCBI Taxonomy" id="1932004"/>
    <lineage>
        <taxon>Archaea</taxon>
        <taxon>Methanobacteriati</taxon>
        <taxon>Methanobacteriota</taxon>
        <taxon>Stenosarchaea group</taxon>
        <taxon>Halobacteria</taxon>
        <taxon>Halobacteriales</taxon>
        <taxon>Haloarculaceae</taxon>
        <taxon>Haloarcula</taxon>
    </lineage>
</organism>
<dbReference type="InterPro" id="IPR004155">
    <property type="entry name" value="PBS_lyase_HEAT"/>
</dbReference>
<dbReference type="EMBL" id="CP019154">
    <property type="protein sequence ID" value="AUG48400.1"/>
    <property type="molecule type" value="Genomic_DNA"/>
</dbReference>
<evidence type="ECO:0000313" key="1">
    <source>
        <dbReference type="EMBL" id="AUG48400.1"/>
    </source>
</evidence>
<dbReference type="AlphaFoldDB" id="A0A2H5A148"/>
<evidence type="ECO:0000313" key="2">
    <source>
        <dbReference type="Proteomes" id="UP000242917"/>
    </source>
</evidence>
<dbReference type="OrthoDB" id="142930at2157"/>
<dbReference type="GO" id="GO:0016491">
    <property type="term" value="F:oxidoreductase activity"/>
    <property type="evidence" value="ECO:0007669"/>
    <property type="project" value="TreeGrafter"/>
</dbReference>
<dbReference type="PANTHER" id="PTHR12697">
    <property type="entry name" value="PBS LYASE HEAT-LIKE PROTEIN"/>
    <property type="match status" value="1"/>
</dbReference>
<dbReference type="Pfam" id="PF03130">
    <property type="entry name" value="HEAT_PBS"/>
    <property type="match status" value="1"/>
</dbReference>
<dbReference type="InterPro" id="IPR011989">
    <property type="entry name" value="ARM-like"/>
</dbReference>
<dbReference type="Proteomes" id="UP000242917">
    <property type="component" value="Chromosome I"/>
</dbReference>
<dbReference type="SUPFAM" id="SSF48371">
    <property type="entry name" value="ARM repeat"/>
    <property type="match status" value="1"/>
</dbReference>
<gene>
    <name evidence="1" type="ORF">BVU17_13005</name>
</gene>
<sequence>MSLYELERDGKAQELIRLLRESDNERVKTRAAELLGNFDDHDDRRDVVNALVDAAQSDSDAITGAAIDSLDELGGDAITQLIGSMAGVDLEDDAADWVKAKAYMQVLDADVPELRMAAANGLGNLDQADAVPKLAERFEDPDPRVRARAARSAGKIGDSRATTPLESVLSDPKAGVRREAADALGNIGNRQALQALLPLYEDDDERVRRIAVGAFGNFGNDRPVDYLIEALSDESAAVRRTAVYSLIELLSNVPTEQSHEIRDTVVEKLSNTDDRSVVVPLVEILEESTQAAQRRNTAWMLGRVTSQEERDRVIESLVDALSDDDQMLRQFAATSLAELGGDDNMVERRLLKIVQDDDVDPEVRGQAIFTLGKVGGERSRKTLDKLIDETEHDVVRKKAFSAISKLGGRG</sequence>
<dbReference type="PANTHER" id="PTHR12697:SF5">
    <property type="entry name" value="DEOXYHYPUSINE HYDROXYLASE"/>
    <property type="match status" value="1"/>
</dbReference>
<name>A0A2H5A148_9EURY</name>
<reference evidence="1 2" key="1">
    <citation type="submission" date="2017-01" db="EMBL/GenBank/DDBJ databases">
        <title>A Red Light-Sensitive Sensory Rhodopsin I From Haloarcula taiwanensis, A New Haloarchaeon Isolated From Taiwan.</title>
        <authorList>
            <person name="Yang C.-S."/>
            <person name="Han Y.-A."/>
            <person name="Chen P.-C."/>
            <person name="Ng W.V."/>
            <person name="Chen T.-W."/>
        </authorList>
    </citation>
    <scope>NUCLEOTIDE SEQUENCE [LARGE SCALE GENOMIC DNA]</scope>
    <source>
        <strain evidence="1 2">Taiwanensis</strain>
    </source>
</reference>
<dbReference type="GO" id="GO:0016829">
    <property type="term" value="F:lyase activity"/>
    <property type="evidence" value="ECO:0007669"/>
    <property type="project" value="UniProtKB-KW"/>
</dbReference>
<accession>A0A2H5A148</accession>
<dbReference type="KEGG" id="hta:BVU17_13005"/>
<dbReference type="Pfam" id="PF13646">
    <property type="entry name" value="HEAT_2"/>
    <property type="match status" value="3"/>
</dbReference>
<dbReference type="SMART" id="SM00567">
    <property type="entry name" value="EZ_HEAT"/>
    <property type="match status" value="9"/>
</dbReference>
<keyword evidence="2" id="KW-1185">Reference proteome</keyword>
<proteinExistence type="predicted"/>
<keyword evidence="1" id="KW-0456">Lyase</keyword>
<dbReference type="InterPro" id="IPR016024">
    <property type="entry name" value="ARM-type_fold"/>
</dbReference>
<protein>
    <submittedName>
        <fullName evidence="1">Phycocyanin alpha phycocyanobilin lyase</fullName>
    </submittedName>
</protein>